<protein>
    <submittedName>
        <fullName evidence="2">Uncharacterized protein</fullName>
    </submittedName>
</protein>
<evidence type="ECO:0000256" key="1">
    <source>
        <dbReference type="SAM" id="MobiDB-lite"/>
    </source>
</evidence>
<proteinExistence type="predicted"/>
<feature type="region of interest" description="Disordered" evidence="1">
    <location>
        <begin position="1"/>
        <end position="24"/>
    </location>
</feature>
<evidence type="ECO:0000313" key="2">
    <source>
        <dbReference type="EMBL" id="CAD9275365.1"/>
    </source>
</evidence>
<gene>
    <name evidence="2" type="ORF">GOCE00092_LOCUS4273</name>
</gene>
<organism evidence="2">
    <name type="scientific">Grammatophora oceanica</name>
    <dbReference type="NCBI Taxonomy" id="210454"/>
    <lineage>
        <taxon>Eukaryota</taxon>
        <taxon>Sar</taxon>
        <taxon>Stramenopiles</taxon>
        <taxon>Ochrophyta</taxon>
        <taxon>Bacillariophyta</taxon>
        <taxon>Fragilariophyceae</taxon>
        <taxon>Fragilariophycidae</taxon>
        <taxon>Rhabdonematales</taxon>
        <taxon>Grammatophoraceae</taxon>
        <taxon>Grammatophora</taxon>
    </lineage>
</organism>
<name>A0A7S1US82_9STRA</name>
<accession>A0A7S1US82</accession>
<reference evidence="2" key="1">
    <citation type="submission" date="2021-01" db="EMBL/GenBank/DDBJ databases">
        <authorList>
            <person name="Corre E."/>
            <person name="Pelletier E."/>
            <person name="Niang G."/>
            <person name="Scheremetjew M."/>
            <person name="Finn R."/>
            <person name="Kale V."/>
            <person name="Holt S."/>
            <person name="Cochrane G."/>
            <person name="Meng A."/>
            <person name="Brown T."/>
            <person name="Cohen L."/>
        </authorList>
    </citation>
    <scope>NUCLEOTIDE SEQUENCE</scope>
    <source>
        <strain evidence="2">CCMP 410</strain>
    </source>
</reference>
<dbReference type="AlphaFoldDB" id="A0A7S1US82"/>
<feature type="compositionally biased region" description="Polar residues" evidence="1">
    <location>
        <begin position="1"/>
        <end position="13"/>
    </location>
</feature>
<sequence length="150" mass="17525">MTTLAPPRSNSMMMPTVTAHESRRMRRPLNEVDVESIQSPMKRIKVDVIEPPTQPSFLIHFCYNCDGGFQEFTTAAKCVRQLFPNARILSKRTRTFPIRVRVEAKISEPEENIIVWESEQQALFQKHSDRRTNSMDEIRQGLLKLQRDYC</sequence>
<dbReference type="EMBL" id="HBGK01008265">
    <property type="protein sequence ID" value="CAD9275365.1"/>
    <property type="molecule type" value="Transcribed_RNA"/>
</dbReference>